<dbReference type="GeneID" id="41704272"/>
<sequence>MSNARLSDENITKLLAGGEVDVEIEAAEPTGFSFLKFFSDNSDVKMTFNNGFTILRNRAAIYTAVKTGKYKFQGKPIIAPSSTVTAGHTDWTFRRLEGYIRGKMFILLTKAKSEEKQAMYNKLTELPMVSAYGLKPAEKYDIDTARIMLTLGGPLPLMASLEKFAAVAFPIAYFQNVKKEALGINKFSTYEQLCKVARVMSSRGFTFDKVHKEIFDKTLEILKNCTPGTAGAASLNKFKEELQALEGMFGKIVIDNDAGSSKPSPPKKNLFG</sequence>
<comment type="function">
    <text evidence="11">Encapsidates the RNA.</text>
</comment>
<evidence type="ECO:0000256" key="9">
    <source>
        <dbReference type="ARBA" id="ARBA00023274"/>
    </source>
</evidence>
<evidence type="ECO:0000256" key="7">
    <source>
        <dbReference type="ARBA" id="ARBA00022884"/>
    </source>
</evidence>
<keyword evidence="8 11" id="KW-0543">Viral nucleoprotein</keyword>
<evidence type="ECO:0000256" key="4">
    <source>
        <dbReference type="ARBA" id="ARBA00022497"/>
    </source>
</evidence>
<evidence type="ECO:0000256" key="11">
    <source>
        <dbReference type="PIRNR" id="PIRNR003948"/>
    </source>
</evidence>
<evidence type="ECO:0000256" key="8">
    <source>
        <dbReference type="ARBA" id="ARBA00023086"/>
    </source>
</evidence>
<dbReference type="GO" id="GO:0003723">
    <property type="term" value="F:RNA binding"/>
    <property type="evidence" value="ECO:0007669"/>
    <property type="project" value="UniProtKB-KW"/>
</dbReference>
<evidence type="ECO:0000256" key="5">
    <source>
        <dbReference type="ARBA" id="ARBA00022561"/>
    </source>
</evidence>
<evidence type="ECO:0000256" key="3">
    <source>
        <dbReference type="ARBA" id="ARBA00014389"/>
    </source>
</evidence>
<dbReference type="KEGG" id="vg:41704272"/>
<comment type="similarity">
    <text evidence="2 11">Belongs to the tospovirus nucleocapsid protein family.</text>
</comment>
<gene>
    <name evidence="12" type="primary">N</name>
</gene>
<keyword evidence="9 11" id="KW-0687">Ribonucleoprotein</keyword>
<keyword evidence="4" id="KW-1139">Helical capsid protein</keyword>
<dbReference type="Proteomes" id="UP000289005">
    <property type="component" value="Genome"/>
</dbReference>
<name>A0A344AIH3_9VIRU</name>
<evidence type="ECO:0000256" key="2">
    <source>
        <dbReference type="ARBA" id="ARBA00008119"/>
    </source>
</evidence>
<keyword evidence="6 11" id="KW-0946">Virion</keyword>
<dbReference type="PIRSF" id="PIRSF003948">
    <property type="entry name" value="N_TospoV"/>
    <property type="match status" value="1"/>
</dbReference>
<dbReference type="GO" id="GO:1990904">
    <property type="term" value="C:ribonucleoprotein complex"/>
    <property type="evidence" value="ECO:0007669"/>
    <property type="project" value="UniProtKB-KW"/>
</dbReference>
<evidence type="ECO:0000256" key="6">
    <source>
        <dbReference type="ARBA" id="ARBA00022844"/>
    </source>
</evidence>
<evidence type="ECO:0000256" key="1">
    <source>
        <dbReference type="ARBA" id="ARBA00004328"/>
    </source>
</evidence>
<reference evidence="12 13" key="1">
    <citation type="journal article" date="2018" name="Arch. Virol.">
        <title>Alstroemeria yellow spot virus (AYSV): a new orthotospovirus species within a growing Eurasian clade.</title>
        <authorList>
            <person name="Hassani-Mehraban A."/>
            <person name="Dullemans A.M."/>
            <person name="Verhoeven J.T."/>
            <person name="Roenhorst J.W."/>
            <person name="Peters D."/>
            <person name="van der Vlugt R.A."/>
            <person name="Kormelink R."/>
        </authorList>
    </citation>
    <scope>NUCLEOTIDE SEQUENCE [LARGE SCALE GENOMIC DNA]</scope>
    <source>
        <strain evidence="12">Als-2000</strain>
    </source>
</reference>
<organism evidence="12 13">
    <name type="scientific">Alstroemeria yellow spot virus</name>
    <dbReference type="NCBI Taxonomy" id="2212644"/>
    <lineage>
        <taxon>Viruses</taxon>
        <taxon>Riboviria</taxon>
        <taxon>Orthornavirae</taxon>
        <taxon>Negarnaviricota</taxon>
        <taxon>Polyploviricotina</taxon>
        <taxon>Bunyaviricetes</taxon>
        <taxon>Elliovirales</taxon>
        <taxon>Tospoviridae</taxon>
        <taxon>Orthotospovirus</taxon>
        <taxon>Orthotospovirus alstroemeriflavi</taxon>
    </lineage>
</organism>
<evidence type="ECO:0000256" key="10">
    <source>
        <dbReference type="ARBA" id="ARBA00033344"/>
    </source>
</evidence>
<dbReference type="RefSeq" id="YP_009553291.1">
    <property type="nucleotide sequence ID" value="NC_040741.1"/>
</dbReference>
<keyword evidence="5" id="KW-0167">Capsid protein</keyword>
<keyword evidence="13" id="KW-1185">Reference proteome</keyword>
<dbReference type="InterPro" id="IPR002517">
    <property type="entry name" value="Tospo_nucleocap"/>
</dbReference>
<dbReference type="GO" id="GO:0019029">
    <property type="term" value="C:helical viral capsid"/>
    <property type="evidence" value="ECO:0007669"/>
    <property type="project" value="UniProtKB-KW"/>
</dbReference>
<evidence type="ECO:0000313" key="13">
    <source>
        <dbReference type="Proteomes" id="UP000289005"/>
    </source>
</evidence>
<protein>
    <recommendedName>
        <fullName evidence="3 11">Nucleoprotein</fullName>
    </recommendedName>
    <alternativeName>
        <fullName evidence="10 11">Nucleocapsid protein</fullName>
    </alternativeName>
</protein>
<keyword evidence="7 11" id="KW-0694">RNA-binding</keyword>
<accession>A0A344AIH3</accession>
<dbReference type="GO" id="GO:0019013">
    <property type="term" value="C:viral nucleocapsid"/>
    <property type="evidence" value="ECO:0007669"/>
    <property type="project" value="UniProtKB-KW"/>
</dbReference>
<dbReference type="Pfam" id="PF01533">
    <property type="entry name" value="Tospo_nucleocap"/>
    <property type="match status" value="1"/>
</dbReference>
<dbReference type="EMBL" id="MF469035">
    <property type="protein sequence ID" value="AWV56664.1"/>
    <property type="molecule type" value="Genomic_RNA"/>
</dbReference>
<comment type="subcellular location">
    <subcellularLocation>
        <location evidence="1 11">Virion</location>
    </subcellularLocation>
</comment>
<proteinExistence type="inferred from homology"/>
<evidence type="ECO:0000313" key="12">
    <source>
        <dbReference type="EMBL" id="AWV56664.1"/>
    </source>
</evidence>